<feature type="domain" description="Integrase catalytic" evidence="1">
    <location>
        <begin position="282"/>
        <end position="418"/>
    </location>
</feature>
<dbReference type="InterPro" id="IPR036397">
    <property type="entry name" value="RNaseH_sf"/>
</dbReference>
<name>A0ABM3RPL1_SPIOL</name>
<dbReference type="GeneID" id="130471451"/>
<dbReference type="SUPFAM" id="SSF53098">
    <property type="entry name" value="Ribonuclease H-like"/>
    <property type="match status" value="1"/>
</dbReference>
<dbReference type="InterPro" id="IPR043502">
    <property type="entry name" value="DNA/RNA_pol_sf"/>
</dbReference>
<dbReference type="PANTHER" id="PTHR35046">
    <property type="entry name" value="ZINC KNUCKLE (CCHC-TYPE) FAMILY PROTEIN"/>
    <property type="match status" value="1"/>
</dbReference>
<dbReference type="PROSITE" id="PS50994">
    <property type="entry name" value="INTEGRASE"/>
    <property type="match status" value="1"/>
</dbReference>
<dbReference type="PANTHER" id="PTHR35046:SF26">
    <property type="entry name" value="RNA-DIRECTED DNA POLYMERASE"/>
    <property type="match status" value="1"/>
</dbReference>
<dbReference type="Gene3D" id="3.30.420.10">
    <property type="entry name" value="Ribonuclease H-like superfamily/Ribonuclease H"/>
    <property type="match status" value="1"/>
</dbReference>
<reference evidence="3" key="2">
    <citation type="submission" date="2025-08" db="UniProtKB">
        <authorList>
            <consortium name="RefSeq"/>
        </authorList>
    </citation>
    <scope>IDENTIFICATION</scope>
    <source>
        <tissue evidence="3">Leaf</tissue>
    </source>
</reference>
<protein>
    <recommendedName>
        <fullName evidence="1">Integrase catalytic domain-containing protein</fullName>
    </recommendedName>
</protein>
<dbReference type="Gene3D" id="3.10.10.10">
    <property type="entry name" value="HIV Type 1 Reverse Transcriptase, subunit A, domain 1"/>
    <property type="match status" value="1"/>
</dbReference>
<reference evidence="2" key="1">
    <citation type="journal article" date="2021" name="Nat. Commun.">
        <title>Genomic analyses provide insights into spinach domestication and the genetic basis of agronomic traits.</title>
        <authorList>
            <person name="Cai X."/>
            <person name="Sun X."/>
            <person name="Xu C."/>
            <person name="Sun H."/>
            <person name="Wang X."/>
            <person name="Ge C."/>
            <person name="Zhang Z."/>
            <person name="Wang Q."/>
            <person name="Fei Z."/>
            <person name="Jiao C."/>
            <person name="Wang Q."/>
        </authorList>
    </citation>
    <scope>NUCLEOTIDE SEQUENCE [LARGE SCALE GENOMIC DNA]</scope>
    <source>
        <strain evidence="2">cv. Varoflay</strain>
    </source>
</reference>
<evidence type="ECO:0000259" key="1">
    <source>
        <dbReference type="PROSITE" id="PS50994"/>
    </source>
</evidence>
<gene>
    <name evidence="3" type="primary">LOC130471451</name>
</gene>
<dbReference type="Proteomes" id="UP000813463">
    <property type="component" value="Chromosome 4"/>
</dbReference>
<keyword evidence="2" id="KW-1185">Reference proteome</keyword>
<evidence type="ECO:0000313" key="3">
    <source>
        <dbReference type="RefSeq" id="XP_056697564.1"/>
    </source>
</evidence>
<dbReference type="InterPro" id="IPR012337">
    <property type="entry name" value="RNaseH-like_sf"/>
</dbReference>
<sequence>MDWLAMFKDKIDCEKQKIHLKTSLEKVVSYRHFGNPGSVGIITAMELVKLVNKGNLISLCNVRDLEHVMKEQPEDIAVVNELLDVFSEEILGMSPNRPIDFTVDLIPETAPISKSPYRMAPAEMSELKGELEELLEKERCYEDGMLAMGLGLGDIDDDYEYEMEENEKLNDYGEVVELLKRVLDEQGISNIVRQLATVLQNLAETRKNSINDPAREMFKMVVQSNLPLYQGEFDPSVLENWLRKFDKLMVVVNCPGKLRVNNVVYYLMGETDLWWQVSKEEVAVNPAKFKVNSEWPTPKSVTEIRRFLSLAGYYRLFVQYLSRIAKPMRNDTNWVVVDRLTKPSVFIPMKRPRKMEQLAKACIKYVVRVHGVPKDIVPDRDSRVLSIFWESVQKKFGTTLKMSIVFHPSTYGQTERTI</sequence>
<dbReference type="SUPFAM" id="SSF56672">
    <property type="entry name" value="DNA/RNA polymerases"/>
    <property type="match status" value="1"/>
</dbReference>
<organism evidence="2 3">
    <name type="scientific">Spinacia oleracea</name>
    <name type="common">Spinach</name>
    <dbReference type="NCBI Taxonomy" id="3562"/>
    <lineage>
        <taxon>Eukaryota</taxon>
        <taxon>Viridiplantae</taxon>
        <taxon>Streptophyta</taxon>
        <taxon>Embryophyta</taxon>
        <taxon>Tracheophyta</taxon>
        <taxon>Spermatophyta</taxon>
        <taxon>Magnoliopsida</taxon>
        <taxon>eudicotyledons</taxon>
        <taxon>Gunneridae</taxon>
        <taxon>Pentapetalae</taxon>
        <taxon>Caryophyllales</taxon>
        <taxon>Chenopodiaceae</taxon>
        <taxon>Chenopodioideae</taxon>
        <taxon>Anserineae</taxon>
        <taxon>Spinacia</taxon>
    </lineage>
</organism>
<accession>A0ABM3RPL1</accession>
<evidence type="ECO:0000313" key="2">
    <source>
        <dbReference type="Proteomes" id="UP000813463"/>
    </source>
</evidence>
<dbReference type="InterPro" id="IPR001584">
    <property type="entry name" value="Integrase_cat-core"/>
</dbReference>
<proteinExistence type="predicted"/>
<dbReference type="RefSeq" id="XP_056697564.1">
    <property type="nucleotide sequence ID" value="XM_056841586.1"/>
</dbReference>